<comment type="caution">
    <text evidence="1">The sequence shown here is derived from an EMBL/GenBank/DDBJ whole genome shotgun (WGS) entry which is preliminary data.</text>
</comment>
<reference evidence="1" key="1">
    <citation type="submission" date="2020-08" db="EMBL/GenBank/DDBJ databases">
        <title>Genome public.</title>
        <authorList>
            <person name="Liu C."/>
            <person name="Sun Q."/>
        </authorList>
    </citation>
    <scope>NUCLEOTIDE SEQUENCE</scope>
    <source>
        <strain evidence="1">NSJ-42</strain>
    </source>
</reference>
<dbReference type="GO" id="GO:0003677">
    <property type="term" value="F:DNA binding"/>
    <property type="evidence" value="ECO:0007669"/>
    <property type="project" value="UniProtKB-KW"/>
</dbReference>
<dbReference type="SUPFAM" id="SSF88659">
    <property type="entry name" value="Sigma3 and sigma4 domains of RNA polymerase sigma factors"/>
    <property type="match status" value="1"/>
</dbReference>
<dbReference type="AlphaFoldDB" id="A0A8I0DLJ3"/>
<dbReference type="Proteomes" id="UP000662088">
    <property type="component" value="Unassembled WGS sequence"/>
</dbReference>
<organism evidence="1 2">
    <name type="scientific">Clostridium lentum</name>
    <dbReference type="NCBI Taxonomy" id="2763037"/>
    <lineage>
        <taxon>Bacteria</taxon>
        <taxon>Bacillati</taxon>
        <taxon>Bacillota</taxon>
        <taxon>Clostridia</taxon>
        <taxon>Eubacteriales</taxon>
        <taxon>Clostridiaceae</taxon>
        <taxon>Clostridium</taxon>
    </lineage>
</organism>
<dbReference type="RefSeq" id="WP_186835092.1">
    <property type="nucleotide sequence ID" value="NZ_JACOOQ010000010.1"/>
</dbReference>
<dbReference type="EMBL" id="JACOOQ010000010">
    <property type="protein sequence ID" value="MBC5640223.1"/>
    <property type="molecule type" value="Genomic_DNA"/>
</dbReference>
<keyword evidence="2" id="KW-1185">Reference proteome</keyword>
<proteinExistence type="predicted"/>
<accession>A0A8I0DLJ3</accession>
<evidence type="ECO:0000313" key="2">
    <source>
        <dbReference type="Proteomes" id="UP000662088"/>
    </source>
</evidence>
<keyword evidence="1" id="KW-0238">DNA-binding</keyword>
<evidence type="ECO:0000313" key="1">
    <source>
        <dbReference type="EMBL" id="MBC5640223.1"/>
    </source>
</evidence>
<gene>
    <name evidence="1" type="ORF">H8R92_07210</name>
</gene>
<sequence>MNKDLVGQLYLNGLNAREIAEQLNVNKSAVNKCIQRNFKEFKSIHLKNRKHLKFYENEVRKITKYESKQYMSDKTFILKNRSLYETKKDGDIVLKKDIGCVLPWDVPRRLTNEFKSC</sequence>
<name>A0A8I0DLJ3_9CLOT</name>
<dbReference type="InterPro" id="IPR036388">
    <property type="entry name" value="WH-like_DNA-bd_sf"/>
</dbReference>
<dbReference type="Gene3D" id="1.10.10.10">
    <property type="entry name" value="Winged helix-like DNA-binding domain superfamily/Winged helix DNA-binding domain"/>
    <property type="match status" value="1"/>
</dbReference>
<dbReference type="InterPro" id="IPR013324">
    <property type="entry name" value="RNA_pol_sigma_r3/r4-like"/>
</dbReference>
<protein>
    <submittedName>
        <fullName evidence="1">DNA-binding response regulator</fullName>
    </submittedName>
</protein>